<accession>A0AA40BSE2</accession>
<reference evidence="1" key="1">
    <citation type="submission" date="2023-06" db="EMBL/GenBank/DDBJ databases">
        <title>Genome-scale phylogeny and comparative genomics of the fungal order Sordariales.</title>
        <authorList>
            <consortium name="Lawrence Berkeley National Laboratory"/>
            <person name="Hensen N."/>
            <person name="Bonometti L."/>
            <person name="Westerberg I."/>
            <person name="Brannstrom I.O."/>
            <person name="Guillou S."/>
            <person name="Cros-Aarteil S."/>
            <person name="Calhoun S."/>
            <person name="Haridas S."/>
            <person name="Kuo A."/>
            <person name="Mondo S."/>
            <person name="Pangilinan J."/>
            <person name="Riley R."/>
            <person name="Labutti K."/>
            <person name="Andreopoulos B."/>
            <person name="Lipzen A."/>
            <person name="Chen C."/>
            <person name="Yanf M."/>
            <person name="Daum C."/>
            <person name="Ng V."/>
            <person name="Clum A."/>
            <person name="Steindorff A."/>
            <person name="Ohm R."/>
            <person name="Martin F."/>
            <person name="Silar P."/>
            <person name="Natvig D."/>
            <person name="Lalanne C."/>
            <person name="Gautier V."/>
            <person name="Ament-Velasquez S.L."/>
            <person name="Kruys A."/>
            <person name="Hutchinson M.I."/>
            <person name="Powell A.J."/>
            <person name="Barry K."/>
            <person name="Miller A.N."/>
            <person name="Grigoriev I.V."/>
            <person name="Debuchy R."/>
            <person name="Gladieux P."/>
            <person name="Thoren M.H."/>
            <person name="Johannesson H."/>
        </authorList>
    </citation>
    <scope>NUCLEOTIDE SEQUENCE</scope>
    <source>
        <strain evidence="1">CBS 540.89</strain>
    </source>
</reference>
<feature type="non-terminal residue" evidence="1">
    <location>
        <position position="1"/>
    </location>
</feature>
<organism evidence="1 2">
    <name type="scientific">Apiosordaria backusii</name>
    <dbReference type="NCBI Taxonomy" id="314023"/>
    <lineage>
        <taxon>Eukaryota</taxon>
        <taxon>Fungi</taxon>
        <taxon>Dikarya</taxon>
        <taxon>Ascomycota</taxon>
        <taxon>Pezizomycotina</taxon>
        <taxon>Sordariomycetes</taxon>
        <taxon>Sordariomycetidae</taxon>
        <taxon>Sordariales</taxon>
        <taxon>Lasiosphaeriaceae</taxon>
        <taxon>Apiosordaria</taxon>
    </lineage>
</organism>
<protein>
    <submittedName>
        <fullName evidence="1">Uncharacterized protein</fullName>
    </submittedName>
</protein>
<dbReference type="EMBL" id="JAUKTV010000004">
    <property type="protein sequence ID" value="KAK0739562.1"/>
    <property type="molecule type" value="Genomic_DNA"/>
</dbReference>
<comment type="caution">
    <text evidence="1">The sequence shown here is derived from an EMBL/GenBank/DDBJ whole genome shotgun (WGS) entry which is preliminary data.</text>
</comment>
<dbReference type="Proteomes" id="UP001172159">
    <property type="component" value="Unassembled WGS sequence"/>
</dbReference>
<proteinExistence type="predicted"/>
<name>A0AA40BSE2_9PEZI</name>
<dbReference type="AlphaFoldDB" id="A0AA40BSE2"/>
<evidence type="ECO:0000313" key="1">
    <source>
        <dbReference type="EMBL" id="KAK0739562.1"/>
    </source>
</evidence>
<sequence length="342" mass="40243">MSLVRASPMFFQQYLLNKKDLLAGCLMMSLSTVLVDALAVQEAATLRGDKSVKKDEVRKHLDKYNDHRKVEPDIGRLIDKYDEDYLLQIYLFWQRYAQPLTVQCARFFLSKFDPQRPPTFTKLSTTENTRLLRALYRFELYSCLFGGDLRFLQLGFDEEEVLYFFFCLFRPWEVEEIFSVYTLVQDEMMTRLRMMEKKLFHAVNHEFALIGGAASWGLRGFDMALTDTDCYSMITIRPGNPRTPGYGFMENILSQDVQEKRRRLFTTDDDLAEDREDPLPYVGEAESQPSYGWVLVCKGKHINTYNDNVHKASPRDWGYVFWDRWRLTKIKGDKKLNTECWA</sequence>
<keyword evidence="2" id="KW-1185">Reference proteome</keyword>
<gene>
    <name evidence="1" type="ORF">B0T21DRAFT_436542</name>
</gene>
<evidence type="ECO:0000313" key="2">
    <source>
        <dbReference type="Proteomes" id="UP001172159"/>
    </source>
</evidence>